<organism evidence="7 8">
    <name type="scientific">Maritimibacter fusiformis</name>
    <dbReference type="NCBI Taxonomy" id="2603819"/>
    <lineage>
        <taxon>Bacteria</taxon>
        <taxon>Pseudomonadati</taxon>
        <taxon>Pseudomonadota</taxon>
        <taxon>Alphaproteobacteria</taxon>
        <taxon>Rhodobacterales</taxon>
        <taxon>Roseobacteraceae</taxon>
        <taxon>Maritimibacter</taxon>
    </lineage>
</organism>
<evidence type="ECO:0000256" key="1">
    <source>
        <dbReference type="ARBA" id="ARBA00004236"/>
    </source>
</evidence>
<evidence type="ECO:0000313" key="8">
    <source>
        <dbReference type="Proteomes" id="UP000322080"/>
    </source>
</evidence>
<comment type="subcellular location">
    <subcellularLocation>
        <location evidence="1">Cell membrane</location>
    </subcellularLocation>
</comment>
<dbReference type="Gene3D" id="3.90.550.10">
    <property type="entry name" value="Spore Coat Polysaccharide Biosynthesis Protein SpsA, Chain A"/>
    <property type="match status" value="1"/>
</dbReference>
<comment type="caution">
    <text evidence="7">The sequence shown here is derived from an EMBL/GenBank/DDBJ whole genome shotgun (WGS) entry which is preliminary data.</text>
</comment>
<dbReference type="Proteomes" id="UP000322080">
    <property type="component" value="Unassembled WGS sequence"/>
</dbReference>
<reference evidence="7 8" key="1">
    <citation type="submission" date="2019-08" db="EMBL/GenBank/DDBJ databases">
        <title>Identification of a novel species of the genus Boseongicola.</title>
        <authorList>
            <person name="Zhang X.-Q."/>
        </authorList>
    </citation>
    <scope>NUCLEOTIDE SEQUENCE [LARGE SCALE GENOMIC DNA]</scope>
    <source>
        <strain evidence="7 8">HY14</strain>
    </source>
</reference>
<keyword evidence="4 7" id="KW-0808">Transferase</keyword>
<evidence type="ECO:0000256" key="2">
    <source>
        <dbReference type="ARBA" id="ARBA00022475"/>
    </source>
</evidence>
<gene>
    <name evidence="7" type="ORF">FVF75_11370</name>
</gene>
<evidence type="ECO:0000259" key="6">
    <source>
        <dbReference type="Pfam" id="PF00535"/>
    </source>
</evidence>
<keyword evidence="2" id="KW-1003">Cell membrane</keyword>
<dbReference type="GO" id="GO:0016757">
    <property type="term" value="F:glycosyltransferase activity"/>
    <property type="evidence" value="ECO:0007669"/>
    <property type="project" value="UniProtKB-KW"/>
</dbReference>
<evidence type="ECO:0000256" key="4">
    <source>
        <dbReference type="ARBA" id="ARBA00022679"/>
    </source>
</evidence>
<evidence type="ECO:0000256" key="3">
    <source>
        <dbReference type="ARBA" id="ARBA00022676"/>
    </source>
</evidence>
<feature type="domain" description="Glycosyltransferase 2-like" evidence="6">
    <location>
        <begin position="6"/>
        <end position="108"/>
    </location>
</feature>
<dbReference type="EMBL" id="VSIY01000009">
    <property type="protein sequence ID" value="TYB81036.1"/>
    <property type="molecule type" value="Genomic_DNA"/>
</dbReference>
<dbReference type="PANTHER" id="PTHR43646:SF2">
    <property type="entry name" value="GLYCOSYLTRANSFERASE 2-LIKE DOMAIN-CONTAINING PROTEIN"/>
    <property type="match status" value="1"/>
</dbReference>
<dbReference type="AlphaFoldDB" id="A0A5D0RJF1"/>
<protein>
    <submittedName>
        <fullName evidence="7">Glycosyltransferase</fullName>
    </submittedName>
</protein>
<dbReference type="InterPro" id="IPR026461">
    <property type="entry name" value="Trfase_2_rSAM/seldom_assoc"/>
</dbReference>
<dbReference type="CDD" id="cd02522">
    <property type="entry name" value="GT_2_like_a"/>
    <property type="match status" value="1"/>
</dbReference>
<keyword evidence="5" id="KW-0472">Membrane</keyword>
<name>A0A5D0RJF1_9RHOB</name>
<dbReference type="InterPro" id="IPR029044">
    <property type="entry name" value="Nucleotide-diphossugar_trans"/>
</dbReference>
<dbReference type="PANTHER" id="PTHR43646">
    <property type="entry name" value="GLYCOSYLTRANSFERASE"/>
    <property type="match status" value="1"/>
</dbReference>
<sequence>MRAPLSIVIPTLDAEVGLPACLAALVEGAAAGLVRELVISDGGSSDATRAIAEAAGATWIDGPPGRGGQLGRGVAASAGDWLLILHSDTVLAPGWVAAVEDGMARGGPGYFRLRFRASGLAPRLVAGWANLRAGLFSLPFGDQGLLVSRADYDAAGGYPDIALMEDVALARALPRARPLAATATTDAARYRARGWLRQGAANIWRQIRFLSGADPARLARRYHTRDTPGN</sequence>
<keyword evidence="3" id="KW-0328">Glycosyltransferase</keyword>
<dbReference type="Pfam" id="PF00535">
    <property type="entry name" value="Glycos_transf_2"/>
    <property type="match status" value="1"/>
</dbReference>
<dbReference type="GO" id="GO:0005886">
    <property type="term" value="C:plasma membrane"/>
    <property type="evidence" value="ECO:0007669"/>
    <property type="project" value="UniProtKB-SubCell"/>
</dbReference>
<keyword evidence="8" id="KW-1185">Reference proteome</keyword>
<evidence type="ECO:0000256" key="5">
    <source>
        <dbReference type="ARBA" id="ARBA00023136"/>
    </source>
</evidence>
<dbReference type="RefSeq" id="WP_148378099.1">
    <property type="nucleotide sequence ID" value="NZ_VSIY01000009.1"/>
</dbReference>
<proteinExistence type="predicted"/>
<accession>A0A5D0RJF1</accession>
<dbReference type="SUPFAM" id="SSF53448">
    <property type="entry name" value="Nucleotide-diphospho-sugar transferases"/>
    <property type="match status" value="1"/>
</dbReference>
<dbReference type="InterPro" id="IPR001173">
    <property type="entry name" value="Glyco_trans_2-like"/>
</dbReference>
<evidence type="ECO:0000313" key="7">
    <source>
        <dbReference type="EMBL" id="TYB81036.1"/>
    </source>
</evidence>